<proteinExistence type="predicted"/>
<name>A0ABT5SWV6_9PSEU</name>
<protein>
    <submittedName>
        <fullName evidence="3">Uncharacterized protein</fullName>
    </submittedName>
</protein>
<reference evidence="3 4" key="1">
    <citation type="submission" date="2023-02" db="EMBL/GenBank/DDBJ databases">
        <title>Genome sequencing required for Actinomycetospora new species description.</title>
        <authorList>
            <person name="Saimee Y."/>
            <person name="Duangmal K."/>
        </authorList>
    </citation>
    <scope>NUCLEOTIDE SEQUENCE [LARGE SCALE GENOMIC DNA]</scope>
    <source>
        <strain evidence="3 4">DW7H6</strain>
    </source>
</reference>
<sequence length="91" mass="9238">MIIEARTIVDGPVAVPAPRTPAARPTVPSPAPSPAPSPVPAPTSGPRSVTEPEDHPEVVATRLASQAAVVSWVGRLLLLLAVGLATLVVLL</sequence>
<dbReference type="EMBL" id="JAQZAO010000008">
    <property type="protein sequence ID" value="MDD7967348.1"/>
    <property type="molecule type" value="Genomic_DNA"/>
</dbReference>
<comment type="caution">
    <text evidence="3">The sequence shown here is derived from an EMBL/GenBank/DDBJ whole genome shotgun (WGS) entry which is preliminary data.</text>
</comment>
<keyword evidence="2" id="KW-1133">Transmembrane helix</keyword>
<evidence type="ECO:0000313" key="3">
    <source>
        <dbReference type="EMBL" id="MDD7967348.1"/>
    </source>
</evidence>
<evidence type="ECO:0000256" key="2">
    <source>
        <dbReference type="SAM" id="Phobius"/>
    </source>
</evidence>
<organism evidence="3 4">
    <name type="scientific">Actinomycetospora lemnae</name>
    <dbReference type="NCBI Taxonomy" id="3019891"/>
    <lineage>
        <taxon>Bacteria</taxon>
        <taxon>Bacillati</taxon>
        <taxon>Actinomycetota</taxon>
        <taxon>Actinomycetes</taxon>
        <taxon>Pseudonocardiales</taxon>
        <taxon>Pseudonocardiaceae</taxon>
        <taxon>Actinomycetospora</taxon>
    </lineage>
</organism>
<dbReference type="Proteomes" id="UP001300763">
    <property type="component" value="Unassembled WGS sequence"/>
</dbReference>
<keyword evidence="2" id="KW-0812">Transmembrane</keyword>
<accession>A0ABT5SWV6</accession>
<keyword evidence="2" id="KW-0472">Membrane</keyword>
<keyword evidence="4" id="KW-1185">Reference proteome</keyword>
<feature type="region of interest" description="Disordered" evidence="1">
    <location>
        <begin position="14"/>
        <end position="57"/>
    </location>
</feature>
<feature type="transmembrane region" description="Helical" evidence="2">
    <location>
        <begin position="72"/>
        <end position="90"/>
    </location>
</feature>
<feature type="compositionally biased region" description="Low complexity" evidence="1">
    <location>
        <begin position="14"/>
        <end position="26"/>
    </location>
</feature>
<feature type="compositionally biased region" description="Pro residues" evidence="1">
    <location>
        <begin position="27"/>
        <end position="43"/>
    </location>
</feature>
<evidence type="ECO:0000313" key="4">
    <source>
        <dbReference type="Proteomes" id="UP001300763"/>
    </source>
</evidence>
<evidence type="ECO:0000256" key="1">
    <source>
        <dbReference type="SAM" id="MobiDB-lite"/>
    </source>
</evidence>
<dbReference type="RefSeq" id="WP_274201880.1">
    <property type="nucleotide sequence ID" value="NZ_JAQZAO010000008.1"/>
</dbReference>
<gene>
    <name evidence="3" type="ORF">PGB27_18580</name>
</gene>